<keyword evidence="2" id="KW-1185">Reference proteome</keyword>
<dbReference type="EMBL" id="JAJVKT010000015">
    <property type="protein sequence ID" value="MCE7509567.1"/>
    <property type="molecule type" value="Genomic_DNA"/>
</dbReference>
<name>A0A9Q3ZHT2_9GAMM</name>
<evidence type="ECO:0000313" key="1">
    <source>
        <dbReference type="EMBL" id="MCE7509567.1"/>
    </source>
</evidence>
<accession>A0A9Q3ZHT2</accession>
<dbReference type="Proteomes" id="UP001107961">
    <property type="component" value="Unassembled WGS sequence"/>
</dbReference>
<reference evidence="1" key="1">
    <citation type="submission" date="2022-01" db="EMBL/GenBank/DDBJ databases">
        <authorList>
            <person name="Karlyshev A.V."/>
            <person name="Jaspars M."/>
        </authorList>
    </citation>
    <scope>NUCLEOTIDE SEQUENCE</scope>
    <source>
        <strain evidence="1">AGSA3-2</strain>
    </source>
</reference>
<dbReference type="AlphaFoldDB" id="A0A9Q3ZHT2"/>
<gene>
    <name evidence="1" type="ORF">LZG35_13030</name>
</gene>
<protein>
    <submittedName>
        <fullName evidence="1">Uncharacterized protein</fullName>
    </submittedName>
</protein>
<sequence length="209" mass="23064">MSDLPSPVYTDTLKRLLQGEVLCPWSTPEQARLLQDSELRSRVDEWVRALGYELAETSGGAGYYLVHTRVDEPARADATRLFGEIMVSLREHLNVINLLMEATDADAALAPGQVIRPNQVVAAAEVSPSLRDQLGKLKTSKPQSGTRQQVDALIKTLKDEGLLVPARQDGEVYSFTGRVELIQDIIVFIQENEELPLPGQGTDSQKDLL</sequence>
<comment type="caution">
    <text evidence="1">The sequence shown here is derived from an EMBL/GenBank/DDBJ whole genome shotgun (WGS) entry which is preliminary data.</text>
</comment>
<evidence type="ECO:0000313" key="2">
    <source>
        <dbReference type="Proteomes" id="UP001107961"/>
    </source>
</evidence>
<organism evidence="1 2">
    <name type="scientific">Alloalcanivorax xenomutans</name>
    <dbReference type="NCBI Taxonomy" id="1094342"/>
    <lineage>
        <taxon>Bacteria</taxon>
        <taxon>Pseudomonadati</taxon>
        <taxon>Pseudomonadota</taxon>
        <taxon>Gammaproteobacteria</taxon>
        <taxon>Oceanospirillales</taxon>
        <taxon>Alcanivoracaceae</taxon>
        <taxon>Alloalcanivorax</taxon>
    </lineage>
</organism>
<proteinExistence type="predicted"/>
<dbReference type="RefSeq" id="WP_233925912.1">
    <property type="nucleotide sequence ID" value="NZ_JAJVKT010000015.1"/>
</dbReference>